<dbReference type="GO" id="GO:0006229">
    <property type="term" value="P:dUTP biosynthetic process"/>
    <property type="evidence" value="ECO:0007669"/>
    <property type="project" value="InterPro"/>
</dbReference>
<organism evidence="3 4">
    <name type="scientific">Amycolatopsis decaplanina DSM 44594</name>
    <dbReference type="NCBI Taxonomy" id="1284240"/>
    <lineage>
        <taxon>Bacteria</taxon>
        <taxon>Bacillati</taxon>
        <taxon>Actinomycetota</taxon>
        <taxon>Actinomycetes</taxon>
        <taxon>Pseudonocardiales</taxon>
        <taxon>Pseudonocardiaceae</taxon>
        <taxon>Amycolatopsis</taxon>
    </lineage>
</organism>
<accession>M2Y7T1</accession>
<dbReference type="PATRIC" id="fig|1284240.4.peg.4206"/>
<comment type="caution">
    <text evidence="3">The sequence shown here is derived from an EMBL/GenBank/DDBJ whole genome shotgun (WGS) entry which is preliminary data.</text>
</comment>
<proteinExistence type="predicted"/>
<evidence type="ECO:0000313" key="4">
    <source>
        <dbReference type="Proteomes" id="UP000054226"/>
    </source>
</evidence>
<sequence>MIAATVRSGEVVISPFDVRRSRPASQLLSLGNRFVRAEAGDAPIDPFRRSTVEAAFGEPFPADTVELSQGEFILGATDELVALSPRYSGRITGMSHLARLGLAVHVTSDLISPGFGFGAPTAITLELVNQHPRPVLLRSGMPICHLQIHALETASARSYDQVPSGYNGSAQPTVSRYWAEFTVGEAGLPGGAE</sequence>
<reference evidence="3 4" key="1">
    <citation type="journal article" date="2013" name="Genome Announc.">
        <title>Draft Genome Sequence of Amycolatopsis decaplanina Strain DSM 44594T.</title>
        <authorList>
            <person name="Kaur N."/>
            <person name="Kumar S."/>
            <person name="Bala M."/>
            <person name="Raghava G.P."/>
            <person name="Mayilraj S."/>
        </authorList>
    </citation>
    <scope>NUCLEOTIDE SEQUENCE [LARGE SCALE GENOMIC DNA]</scope>
    <source>
        <strain evidence="3 4">DSM 44594</strain>
    </source>
</reference>
<evidence type="ECO:0000256" key="2">
    <source>
        <dbReference type="ARBA" id="ARBA00023080"/>
    </source>
</evidence>
<keyword evidence="1" id="KW-0378">Hydrolase</keyword>
<dbReference type="Pfam" id="PF22769">
    <property type="entry name" value="DCD"/>
    <property type="match status" value="1"/>
</dbReference>
<dbReference type="CDD" id="cd07557">
    <property type="entry name" value="trimeric_dUTPase"/>
    <property type="match status" value="1"/>
</dbReference>
<dbReference type="InterPro" id="IPR036157">
    <property type="entry name" value="dUTPase-like_sf"/>
</dbReference>
<dbReference type="NCBIfam" id="TIGR02274">
    <property type="entry name" value="dCTP_deam"/>
    <property type="match status" value="1"/>
</dbReference>
<keyword evidence="2" id="KW-0546">Nucleotide metabolism</keyword>
<dbReference type="SUPFAM" id="SSF51283">
    <property type="entry name" value="dUTPase-like"/>
    <property type="match status" value="1"/>
</dbReference>
<evidence type="ECO:0000313" key="3">
    <source>
        <dbReference type="EMBL" id="EME57655.1"/>
    </source>
</evidence>
<dbReference type="AlphaFoldDB" id="M2Y7T1"/>
<keyword evidence="4" id="KW-1185">Reference proteome</keyword>
<dbReference type="Proteomes" id="UP000054226">
    <property type="component" value="Unassembled WGS sequence"/>
</dbReference>
<gene>
    <name evidence="3" type="ORF">H074_20732</name>
</gene>
<dbReference type="GO" id="GO:0008829">
    <property type="term" value="F:dCTP deaminase activity"/>
    <property type="evidence" value="ECO:0007669"/>
    <property type="project" value="InterPro"/>
</dbReference>
<protein>
    <submittedName>
        <fullName evidence="3">Deoxycytidine triphosphate deaminase</fullName>
    </submittedName>
</protein>
<name>M2Y7T1_9PSEU</name>
<dbReference type="EMBL" id="AOHO01000058">
    <property type="protein sequence ID" value="EME57655.1"/>
    <property type="molecule type" value="Genomic_DNA"/>
</dbReference>
<dbReference type="InterPro" id="IPR033704">
    <property type="entry name" value="dUTPase_trimeric"/>
</dbReference>
<dbReference type="PANTHER" id="PTHR42680">
    <property type="entry name" value="DCTP DEAMINASE"/>
    <property type="match status" value="1"/>
</dbReference>
<dbReference type="Gene3D" id="2.70.40.10">
    <property type="match status" value="1"/>
</dbReference>
<dbReference type="InterPro" id="IPR011962">
    <property type="entry name" value="dCTP_deaminase"/>
</dbReference>
<dbReference type="PANTHER" id="PTHR42680:SF3">
    <property type="entry name" value="DCTP DEAMINASE"/>
    <property type="match status" value="1"/>
</dbReference>
<evidence type="ECO:0000256" key="1">
    <source>
        <dbReference type="ARBA" id="ARBA00022801"/>
    </source>
</evidence>